<accession>A0A1M6V970</accession>
<keyword evidence="1" id="KW-0812">Transmembrane</keyword>
<proteinExistence type="predicted"/>
<dbReference type="PROSITE" id="PS51257">
    <property type="entry name" value="PROKAR_LIPOPROTEIN"/>
    <property type="match status" value="1"/>
</dbReference>
<keyword evidence="1" id="KW-1133">Transmembrane helix</keyword>
<evidence type="ECO:0000256" key="1">
    <source>
        <dbReference type="SAM" id="Phobius"/>
    </source>
</evidence>
<sequence>MQHIKQGYRGLGVLVNVNADLLLYVTTLVIAFACAGFVAAL</sequence>
<keyword evidence="1" id="KW-0472">Membrane</keyword>
<dbReference type="Proteomes" id="UP000184191">
    <property type="component" value="Unassembled WGS sequence"/>
</dbReference>
<keyword evidence="3" id="KW-1185">Reference proteome</keyword>
<dbReference type="EMBL" id="FRBN01000001">
    <property type="protein sequence ID" value="SHK78022.1"/>
    <property type="molecule type" value="Genomic_DNA"/>
</dbReference>
<dbReference type="STRING" id="1054996.SAMN05444414_101177"/>
<feature type="transmembrane region" description="Helical" evidence="1">
    <location>
        <begin position="21"/>
        <end position="40"/>
    </location>
</feature>
<protein>
    <submittedName>
        <fullName evidence="2">Uncharacterized protein</fullName>
    </submittedName>
</protein>
<evidence type="ECO:0000313" key="3">
    <source>
        <dbReference type="Proteomes" id="UP000184191"/>
    </source>
</evidence>
<reference evidence="3" key="1">
    <citation type="submission" date="2016-11" db="EMBL/GenBank/DDBJ databases">
        <authorList>
            <person name="Varghese N."/>
            <person name="Submissions S."/>
        </authorList>
    </citation>
    <scope>NUCLEOTIDE SEQUENCE [LARGE SCALE GENOMIC DNA]</scope>
    <source>
        <strain evidence="3">DSM 29327</strain>
    </source>
</reference>
<organism evidence="2 3">
    <name type="scientific">Roseovarius marisflavi</name>
    <dbReference type="NCBI Taxonomy" id="1054996"/>
    <lineage>
        <taxon>Bacteria</taxon>
        <taxon>Pseudomonadati</taxon>
        <taxon>Pseudomonadota</taxon>
        <taxon>Alphaproteobacteria</taxon>
        <taxon>Rhodobacterales</taxon>
        <taxon>Roseobacteraceae</taxon>
        <taxon>Roseovarius</taxon>
    </lineage>
</organism>
<dbReference type="RefSeq" id="WP_281248826.1">
    <property type="nucleotide sequence ID" value="NZ_FRBN01000001.1"/>
</dbReference>
<dbReference type="AlphaFoldDB" id="A0A1M6V970"/>
<name>A0A1M6V970_9RHOB</name>
<evidence type="ECO:0000313" key="2">
    <source>
        <dbReference type="EMBL" id="SHK78022.1"/>
    </source>
</evidence>
<gene>
    <name evidence="2" type="ORF">SAMN05444414_101177</name>
</gene>